<dbReference type="GO" id="GO:0004084">
    <property type="term" value="F:branched-chain-amino-acid transaminase activity"/>
    <property type="evidence" value="ECO:0007669"/>
    <property type="project" value="UniProtKB-EC"/>
</dbReference>
<evidence type="ECO:0000256" key="14">
    <source>
        <dbReference type="RuleBase" id="RU004106"/>
    </source>
</evidence>
<comment type="caution">
    <text evidence="16">The sequence shown here is derived from an EMBL/GenBank/DDBJ whole genome shotgun (WGS) entry which is preliminary data.</text>
</comment>
<dbReference type="InterPro" id="IPR036038">
    <property type="entry name" value="Aminotransferase-like"/>
</dbReference>
<dbReference type="GO" id="GO:0009082">
    <property type="term" value="P:branched-chain amino acid biosynthetic process"/>
    <property type="evidence" value="ECO:0007669"/>
    <property type="project" value="UniProtKB-KW"/>
</dbReference>
<dbReference type="RefSeq" id="WP_184265011.1">
    <property type="nucleotide sequence ID" value="NZ_JACIIX010000014.1"/>
</dbReference>
<evidence type="ECO:0000256" key="2">
    <source>
        <dbReference type="ARBA" id="ARBA00003109"/>
    </source>
</evidence>
<evidence type="ECO:0000313" key="17">
    <source>
        <dbReference type="Proteomes" id="UP000544872"/>
    </source>
</evidence>
<comment type="catalytic activity">
    <reaction evidence="11">
        <text>L-valine + 2-oxoglutarate = 3-methyl-2-oxobutanoate + L-glutamate</text>
        <dbReference type="Rhea" id="RHEA:24813"/>
        <dbReference type="ChEBI" id="CHEBI:11851"/>
        <dbReference type="ChEBI" id="CHEBI:16810"/>
        <dbReference type="ChEBI" id="CHEBI:29985"/>
        <dbReference type="ChEBI" id="CHEBI:57762"/>
        <dbReference type="EC" id="2.6.1.42"/>
    </reaction>
</comment>
<dbReference type="PANTHER" id="PTHR42743">
    <property type="entry name" value="AMINO-ACID AMINOTRANSFERASE"/>
    <property type="match status" value="1"/>
</dbReference>
<keyword evidence="17" id="KW-1185">Reference proteome</keyword>
<keyword evidence="10" id="KW-0100">Branched-chain amino acid biosynthesis</keyword>
<comment type="cofactor">
    <cofactor evidence="1 15">
        <name>pyridoxal 5'-phosphate</name>
        <dbReference type="ChEBI" id="CHEBI:597326"/>
    </cofactor>
</comment>
<keyword evidence="10" id="KW-0028">Amino-acid biosynthesis</keyword>
<comment type="pathway">
    <text evidence="4">Amino-acid biosynthesis; L-valine biosynthesis; L-valine from pyruvate: step 4/4.</text>
</comment>
<evidence type="ECO:0000256" key="15">
    <source>
        <dbReference type="RuleBase" id="RU004516"/>
    </source>
</evidence>
<dbReference type="Gene3D" id="3.30.470.10">
    <property type="match status" value="1"/>
</dbReference>
<comment type="pathway">
    <text evidence="5">Amino-acid biosynthesis; L-leucine biosynthesis; L-leucine from 3-methyl-2-oxobutanoate: step 4/4.</text>
</comment>
<dbReference type="Pfam" id="PF01063">
    <property type="entry name" value="Aminotran_4"/>
    <property type="match status" value="1"/>
</dbReference>
<dbReference type="InterPro" id="IPR018300">
    <property type="entry name" value="Aminotrans_IV_CS"/>
</dbReference>
<dbReference type="PANTHER" id="PTHR42743:SF11">
    <property type="entry name" value="AMINODEOXYCHORISMATE LYASE"/>
    <property type="match status" value="1"/>
</dbReference>
<gene>
    <name evidence="16" type="ORF">FHS48_003311</name>
</gene>
<evidence type="ECO:0000256" key="3">
    <source>
        <dbReference type="ARBA" id="ARBA00004824"/>
    </source>
</evidence>
<comment type="similarity">
    <text evidence="6 14">Belongs to the class-IV pyridoxal-phosphate-dependent aminotransferase family.</text>
</comment>
<evidence type="ECO:0000256" key="7">
    <source>
        <dbReference type="ARBA" id="ARBA00013053"/>
    </source>
</evidence>
<dbReference type="EMBL" id="JACIIX010000014">
    <property type="protein sequence ID" value="MBB6211867.1"/>
    <property type="molecule type" value="Genomic_DNA"/>
</dbReference>
<dbReference type="SUPFAM" id="SSF56752">
    <property type="entry name" value="D-aminoacid aminotransferase-like PLP-dependent enzymes"/>
    <property type="match status" value="1"/>
</dbReference>
<dbReference type="InterPro" id="IPR043131">
    <property type="entry name" value="BCAT-like_N"/>
</dbReference>
<evidence type="ECO:0000256" key="11">
    <source>
        <dbReference type="ARBA" id="ARBA00048212"/>
    </source>
</evidence>
<keyword evidence="16" id="KW-0032">Aminotransferase</keyword>
<evidence type="ECO:0000256" key="8">
    <source>
        <dbReference type="ARBA" id="ARBA00014472"/>
    </source>
</evidence>
<evidence type="ECO:0000256" key="10">
    <source>
        <dbReference type="ARBA" id="ARBA00023304"/>
    </source>
</evidence>
<dbReference type="EC" id="2.6.1.42" evidence="7"/>
<reference evidence="16 17" key="1">
    <citation type="submission" date="2020-08" db="EMBL/GenBank/DDBJ databases">
        <title>Genomic Encyclopedia of Type Strains, Phase IV (KMG-IV): sequencing the most valuable type-strain genomes for metagenomic binning, comparative biology and taxonomic classification.</title>
        <authorList>
            <person name="Goeker M."/>
        </authorList>
    </citation>
    <scope>NUCLEOTIDE SEQUENCE [LARGE SCALE GENOMIC DNA]</scope>
    <source>
        <strain evidence="16 17">DSM 11590</strain>
    </source>
</reference>
<comment type="catalytic activity">
    <reaction evidence="13">
        <text>L-leucine + 2-oxoglutarate = 4-methyl-2-oxopentanoate + L-glutamate</text>
        <dbReference type="Rhea" id="RHEA:18321"/>
        <dbReference type="ChEBI" id="CHEBI:16810"/>
        <dbReference type="ChEBI" id="CHEBI:17865"/>
        <dbReference type="ChEBI" id="CHEBI:29985"/>
        <dbReference type="ChEBI" id="CHEBI:57427"/>
        <dbReference type="EC" id="2.6.1.42"/>
    </reaction>
</comment>
<evidence type="ECO:0000256" key="4">
    <source>
        <dbReference type="ARBA" id="ARBA00004931"/>
    </source>
</evidence>
<comment type="catalytic activity">
    <reaction evidence="12">
        <text>L-isoleucine + 2-oxoglutarate = (S)-3-methyl-2-oxopentanoate + L-glutamate</text>
        <dbReference type="Rhea" id="RHEA:24801"/>
        <dbReference type="ChEBI" id="CHEBI:16810"/>
        <dbReference type="ChEBI" id="CHEBI:29985"/>
        <dbReference type="ChEBI" id="CHEBI:35146"/>
        <dbReference type="ChEBI" id="CHEBI:58045"/>
        <dbReference type="EC" id="2.6.1.42"/>
    </reaction>
</comment>
<keyword evidence="16" id="KW-0808">Transferase</keyword>
<evidence type="ECO:0000256" key="12">
    <source>
        <dbReference type="ARBA" id="ARBA00048798"/>
    </source>
</evidence>
<dbReference type="InterPro" id="IPR043132">
    <property type="entry name" value="BCAT-like_C"/>
</dbReference>
<evidence type="ECO:0000256" key="1">
    <source>
        <dbReference type="ARBA" id="ARBA00001933"/>
    </source>
</evidence>
<dbReference type="Proteomes" id="UP000544872">
    <property type="component" value="Unassembled WGS sequence"/>
</dbReference>
<evidence type="ECO:0000256" key="13">
    <source>
        <dbReference type="ARBA" id="ARBA00049229"/>
    </source>
</evidence>
<name>A0A7W9ZI13_NOVIT</name>
<evidence type="ECO:0000256" key="6">
    <source>
        <dbReference type="ARBA" id="ARBA00009320"/>
    </source>
</evidence>
<dbReference type="PROSITE" id="PS00770">
    <property type="entry name" value="AA_TRANSFER_CLASS_4"/>
    <property type="match status" value="1"/>
</dbReference>
<accession>A0A7W9ZI13</accession>
<evidence type="ECO:0000313" key="16">
    <source>
        <dbReference type="EMBL" id="MBB6211867.1"/>
    </source>
</evidence>
<dbReference type="InterPro" id="IPR050571">
    <property type="entry name" value="Class-IV_PLP-Dep_Aminotrnsfr"/>
</dbReference>
<dbReference type="NCBIfam" id="NF009896">
    <property type="entry name" value="PRK13356.1"/>
    <property type="match status" value="1"/>
</dbReference>
<comment type="pathway">
    <text evidence="3">Amino-acid biosynthesis; L-isoleucine biosynthesis; L-isoleucine from 2-oxobutanoate: step 4/4.</text>
</comment>
<sequence>MSGVSPSSAPLLVYADGHWHLGNPGLLGPHSHAVWLGSSVFDGARYFEGMAPDLLLHCERAVRSARVLGLQPMLTGAEIAELAWEGIRRCGLDSTLYIKPVFWGEDGMLVPNPASTRFALCLFDAPMPPEDAGFSACLSSFRRPARDMAPTEAKAACLYPNVTRCVVEAHNKGFDTAVVPDPSGNVAEFAYTNLFFTKNGVVHTPVPNGTFLNGLTRQRIITLFRQVGVEVQERSVTFTEVLQADEVFSTGNYAKVQPCLRVEDRGYAIGPLYRKARELYWAFARSSA</sequence>
<organism evidence="16 17">
    <name type="scientific">Novispirillum itersonii</name>
    <name type="common">Aquaspirillum itersonii</name>
    <dbReference type="NCBI Taxonomy" id="189"/>
    <lineage>
        <taxon>Bacteria</taxon>
        <taxon>Pseudomonadati</taxon>
        <taxon>Pseudomonadota</taxon>
        <taxon>Alphaproteobacteria</taxon>
        <taxon>Rhodospirillales</taxon>
        <taxon>Novispirillaceae</taxon>
        <taxon>Novispirillum</taxon>
    </lineage>
</organism>
<dbReference type="InterPro" id="IPR001544">
    <property type="entry name" value="Aminotrans_IV"/>
</dbReference>
<evidence type="ECO:0000256" key="5">
    <source>
        <dbReference type="ARBA" id="ARBA00005072"/>
    </source>
</evidence>
<comment type="function">
    <text evidence="2">Acts on leucine, isoleucine and valine.</text>
</comment>
<dbReference type="Gene3D" id="3.20.10.10">
    <property type="entry name" value="D-amino Acid Aminotransferase, subunit A, domain 2"/>
    <property type="match status" value="1"/>
</dbReference>
<keyword evidence="9 15" id="KW-0663">Pyridoxal phosphate</keyword>
<proteinExistence type="inferred from homology"/>
<protein>
    <recommendedName>
        <fullName evidence="8">Probable branched-chain-amino-acid aminotransferase</fullName>
        <ecNumber evidence="7">2.6.1.42</ecNumber>
    </recommendedName>
</protein>
<dbReference type="AlphaFoldDB" id="A0A7W9ZI13"/>
<dbReference type="GO" id="GO:0005829">
    <property type="term" value="C:cytosol"/>
    <property type="evidence" value="ECO:0007669"/>
    <property type="project" value="TreeGrafter"/>
</dbReference>
<evidence type="ECO:0000256" key="9">
    <source>
        <dbReference type="ARBA" id="ARBA00022898"/>
    </source>
</evidence>